<organism evidence="1 2">
    <name type="scientific">Psychrobacter fozii</name>
    <dbReference type="NCBI Taxonomy" id="198480"/>
    <lineage>
        <taxon>Bacteria</taxon>
        <taxon>Pseudomonadati</taxon>
        <taxon>Pseudomonadota</taxon>
        <taxon>Gammaproteobacteria</taxon>
        <taxon>Moraxellales</taxon>
        <taxon>Moraxellaceae</taxon>
        <taxon>Psychrobacter</taxon>
    </lineage>
</organism>
<dbReference type="AlphaFoldDB" id="A0A2V4V2I3"/>
<protein>
    <submittedName>
        <fullName evidence="1">Uncharacterized protein</fullName>
    </submittedName>
</protein>
<dbReference type="RefSeq" id="WP_110922454.1">
    <property type="nucleotide sequence ID" value="NZ_QJSU01000002.1"/>
</dbReference>
<proteinExistence type="predicted"/>
<keyword evidence="2" id="KW-1185">Reference proteome</keyword>
<dbReference type="Proteomes" id="UP000247746">
    <property type="component" value="Unassembled WGS sequence"/>
</dbReference>
<evidence type="ECO:0000313" key="1">
    <source>
        <dbReference type="EMBL" id="PYE40282.1"/>
    </source>
</evidence>
<comment type="caution">
    <text evidence="1">The sequence shown here is derived from an EMBL/GenBank/DDBJ whole genome shotgun (WGS) entry which is preliminary data.</text>
</comment>
<name>A0A2V4V2I3_9GAMM</name>
<dbReference type="EMBL" id="QJSU01000002">
    <property type="protein sequence ID" value="PYE40282.1"/>
    <property type="molecule type" value="Genomic_DNA"/>
</dbReference>
<reference evidence="1 2" key="1">
    <citation type="submission" date="2018-06" db="EMBL/GenBank/DDBJ databases">
        <title>Genomic Encyclopedia of Type Strains, Phase III (KMG-III): the genomes of soil and plant-associated and newly described type strains.</title>
        <authorList>
            <person name="Whitman W."/>
        </authorList>
    </citation>
    <scope>NUCLEOTIDE SEQUENCE [LARGE SCALE GENOMIC DNA]</scope>
    <source>
        <strain evidence="1 2">CECT 5889</strain>
    </source>
</reference>
<evidence type="ECO:0000313" key="2">
    <source>
        <dbReference type="Proteomes" id="UP000247746"/>
    </source>
</evidence>
<accession>A0A2V4V2I3</accession>
<gene>
    <name evidence="1" type="ORF">DFP82_102245</name>
</gene>
<sequence>MKHILLALAMTLFGTVNGHTHSQDNTKEKLRTDTNAEFKKNISKCSIEVDVVTDFGKKKEFWRICNLDNNNRIIKIESYSEDTYYQEAYFERNGSLVYAAETERYMPKNHFTQQVWHCEFYINNETLMTMMSLGHGKTEMDDWNPNVIFEMYKGRLGEMEKIKE</sequence>
<dbReference type="OrthoDB" id="1250073at2"/>